<comment type="caution">
    <text evidence="2">The sequence shown here is derived from an EMBL/GenBank/DDBJ whole genome shotgun (WGS) entry which is preliminary data.</text>
</comment>
<reference evidence="2 3" key="1">
    <citation type="journal article" date="2021" name="Int. J. Syst. Evol. Microbiol.">
        <title>Clostridium zeae sp. nov., isolated from corn silage.</title>
        <authorList>
            <person name="Kobayashi H."/>
            <person name="Tanizawa Y."/>
            <person name="Yagura M."/>
            <person name="Sakamoto M."/>
            <person name="Ohkuma M."/>
            <person name="Tohno M."/>
        </authorList>
    </citation>
    <scope>NUCLEOTIDE SEQUENCE [LARGE SCALE GENOMIC DNA]</scope>
    <source>
        <strain evidence="2 3">CSC2</strain>
    </source>
</reference>
<keyword evidence="1" id="KW-1133">Transmembrane helix</keyword>
<dbReference type="RefSeq" id="WP_206867808.1">
    <property type="nucleotide sequence ID" value="NZ_BMBA01000001.1"/>
</dbReference>
<evidence type="ECO:0000313" key="2">
    <source>
        <dbReference type="EMBL" id="GFZ29798.1"/>
    </source>
</evidence>
<name>A0ABQ1E4Y8_9CLOT</name>
<protein>
    <recommendedName>
        <fullName evidence="4">DUF3784 domain-containing protein</fullName>
    </recommendedName>
</protein>
<evidence type="ECO:0000313" key="3">
    <source>
        <dbReference type="Proteomes" id="UP000663802"/>
    </source>
</evidence>
<feature type="transmembrane region" description="Helical" evidence="1">
    <location>
        <begin position="45"/>
        <end position="66"/>
    </location>
</feature>
<dbReference type="Proteomes" id="UP000663802">
    <property type="component" value="Unassembled WGS sequence"/>
</dbReference>
<feature type="transmembrane region" description="Helical" evidence="1">
    <location>
        <begin position="6"/>
        <end position="24"/>
    </location>
</feature>
<dbReference type="EMBL" id="BMBA01000001">
    <property type="protein sequence ID" value="GFZ29798.1"/>
    <property type="molecule type" value="Genomic_DNA"/>
</dbReference>
<evidence type="ECO:0000256" key="1">
    <source>
        <dbReference type="SAM" id="Phobius"/>
    </source>
</evidence>
<keyword evidence="1" id="KW-0472">Membrane</keyword>
<evidence type="ECO:0008006" key="4">
    <source>
        <dbReference type="Google" id="ProtNLM"/>
    </source>
</evidence>
<accession>A0ABQ1E4Y8</accession>
<organism evidence="2 3">
    <name type="scientific">Clostridium zeae</name>
    <dbReference type="NCBI Taxonomy" id="2759022"/>
    <lineage>
        <taxon>Bacteria</taxon>
        <taxon>Bacillati</taxon>
        <taxon>Bacillota</taxon>
        <taxon>Clostridia</taxon>
        <taxon>Eubacteriales</taxon>
        <taxon>Clostridiaceae</taxon>
        <taxon>Clostridium</taxon>
    </lineage>
</organism>
<keyword evidence="1" id="KW-0812">Transmembrane</keyword>
<feature type="transmembrane region" description="Helical" evidence="1">
    <location>
        <begin position="72"/>
        <end position="90"/>
    </location>
</feature>
<keyword evidence="3" id="KW-1185">Reference proteome</keyword>
<gene>
    <name evidence="2" type="ORF">CSC2_03240</name>
</gene>
<proteinExistence type="predicted"/>
<sequence length="102" mass="11567">MIKILISIIIIVFGMLIIAISIFSKDKSIRRYDDNAYKSYIKYQTLADVSSGILFIILGLMSLFNILSGENVGLISTVLVLINRVVEIIISNKYKEIIKRIK</sequence>